<evidence type="ECO:0000256" key="9">
    <source>
        <dbReference type="SAM" id="SignalP"/>
    </source>
</evidence>
<dbReference type="GO" id="GO:0046872">
    <property type="term" value="F:metal ion binding"/>
    <property type="evidence" value="ECO:0007669"/>
    <property type="project" value="UniProtKB-KW"/>
</dbReference>
<evidence type="ECO:0000256" key="5">
    <source>
        <dbReference type="ARBA" id="ARBA00022801"/>
    </source>
</evidence>
<dbReference type="PANTHER" id="PTHR43690">
    <property type="entry name" value="NARDILYSIN"/>
    <property type="match status" value="1"/>
</dbReference>
<dbReference type="Gene3D" id="3.30.830.10">
    <property type="entry name" value="Metalloenzyme, LuxS/M16 peptidase-like"/>
    <property type="match status" value="4"/>
</dbReference>
<comment type="similarity">
    <text evidence="2 8">Belongs to the peptidase M16 family.</text>
</comment>
<dbReference type="AlphaFoldDB" id="A0A5M4B6F2"/>
<dbReference type="InterPro" id="IPR001431">
    <property type="entry name" value="Pept_M16_Zn_BS"/>
</dbReference>
<sequence>MKPIALAFLGTMLFQGSVQAFALNETSRQAFYVKDSLSLDKPLPFDDEVKTGTLPNGFRYFIRKNVEPKNRVTMYLALKVGSILETDAQHGLAHFMEHMNFNGSKHFPKNELVNYLQKAGVRFGADLNAYTGFDQTVYQLPIASDDPELLKNGLQVMRDWAQDASLTSEEIDKERGVILEEMRGGRGAQQRMRDQYFPMLLNNSLYAKRLPIGTKEIVSNFPHEELRKFHKDWYRPDLQALIIVGDIDAEYIEKEVKRLFSDMRTVANPPKRQIYTVPLLNKNQFKAVTDPETTGTSVQIIIKLPGKKIKTIGDYREYLLKSVYRQMLNGRLGELRQSADTPFLSANVSIGEFIGGLDTYSASVTAKPGELERGFKALVRELERVQKHGFTKTEFDRIITVINKANENAYIERNKTASDEYVERYLSYFLDEMPAMSDEDSYQLTKKLLPTLTLEEVEAITKTHYVDINRDILITAPEKEKNSLPTENQINTWFSQVEGENIAAYEDKVSELPLLAKQPQKGGSIVSSKDLIAVGAKELTLSNGVKVVLKPTTFKNDEILITSFSPGGTSLYSDEDYFSASYANSLVSASGVGQLNAIELGKYMTGKNVSINVSVGEDSEGISGYSDKEGLKTAFELIYGYFTEPRIDDDVFQSTIARSISSLANQENDPNFIFRRDILKLLYKGNVRRTPITEANIRKINKERALSIYKDRFADASDFTFVITGSFTEEEIKPYLEGYLAALPSLKRKEKAKDLGLYGPKKGLKHTTYKGKEQKAFVSLSYRGDYKYNEVENINMNALESVLTIKLLERLREQEGGVYGVRASSGLSKYPKARYSFQVNFGTGAEKYQSLIKSTLEEIEKIKKNGPSQGDVDKFKIEQKRQLEFVIKDNSFWSSYIARCYQYKEPLVTPEQKMKSLDKVTPKSVQKVANKYLKNSQLFEFVLLPDQAQ</sequence>
<keyword evidence="4" id="KW-0479">Metal-binding</keyword>
<keyword evidence="5" id="KW-0378">Hydrolase</keyword>
<gene>
    <name evidence="12" type="ORF">RCZ01_04000</name>
</gene>
<evidence type="ECO:0000256" key="8">
    <source>
        <dbReference type="RuleBase" id="RU004447"/>
    </source>
</evidence>
<comment type="cofactor">
    <cofactor evidence="1">
        <name>Zn(2+)</name>
        <dbReference type="ChEBI" id="CHEBI:29105"/>
    </cofactor>
</comment>
<evidence type="ECO:0000313" key="13">
    <source>
        <dbReference type="Proteomes" id="UP000398217"/>
    </source>
</evidence>
<evidence type="ECO:0000256" key="6">
    <source>
        <dbReference type="ARBA" id="ARBA00022833"/>
    </source>
</evidence>
<dbReference type="Pfam" id="PF00675">
    <property type="entry name" value="Peptidase_M16"/>
    <property type="match status" value="1"/>
</dbReference>
<keyword evidence="6" id="KW-0862">Zinc</keyword>
<dbReference type="InterPro" id="IPR011249">
    <property type="entry name" value="Metalloenz_LuxS/M16"/>
</dbReference>
<feature type="signal peptide" evidence="9">
    <location>
        <begin position="1"/>
        <end position="22"/>
    </location>
</feature>
<dbReference type="PANTHER" id="PTHR43690:SF34">
    <property type="entry name" value="ZINC PROTEASE PQQL-LIKE"/>
    <property type="match status" value="1"/>
</dbReference>
<evidence type="ECO:0000256" key="2">
    <source>
        <dbReference type="ARBA" id="ARBA00007261"/>
    </source>
</evidence>
<dbReference type="PROSITE" id="PS00143">
    <property type="entry name" value="INSULINASE"/>
    <property type="match status" value="1"/>
</dbReference>
<keyword evidence="3" id="KW-0645">Protease</keyword>
<feature type="chain" id="PRO_5024388709" evidence="9">
    <location>
        <begin position="23"/>
        <end position="949"/>
    </location>
</feature>
<dbReference type="InterPro" id="IPR011765">
    <property type="entry name" value="Pept_M16_N"/>
</dbReference>
<evidence type="ECO:0000259" key="10">
    <source>
        <dbReference type="Pfam" id="PF00675"/>
    </source>
</evidence>
<dbReference type="Proteomes" id="UP000398217">
    <property type="component" value="Unassembled WGS sequence"/>
</dbReference>
<evidence type="ECO:0000256" key="7">
    <source>
        <dbReference type="ARBA" id="ARBA00023049"/>
    </source>
</evidence>
<dbReference type="InterPro" id="IPR050626">
    <property type="entry name" value="Peptidase_M16"/>
</dbReference>
<name>A0A5M4B6F2_9FLAO</name>
<reference evidence="13" key="1">
    <citation type="journal article" date="2020" name="Int. J. Syst. Evol. Microbiol.">
        <title>Capnocytophaga felis sp. nov. isolated from the feline oral cavity.</title>
        <authorList>
            <person name="Suzuki M."/>
            <person name="Umeda K."/>
            <person name="Kimura M."/>
            <person name="Imaoka K."/>
            <person name="Morikawa S."/>
            <person name="Maeda K."/>
        </authorList>
    </citation>
    <scope>NUCLEOTIDE SEQUENCE [LARGE SCALE GENOMIC DNA]</scope>
    <source>
        <strain evidence="13">KC07070</strain>
    </source>
</reference>
<evidence type="ECO:0000313" key="12">
    <source>
        <dbReference type="EMBL" id="GET45098.1"/>
    </source>
</evidence>
<dbReference type="InterPro" id="IPR007863">
    <property type="entry name" value="Peptidase_M16_C"/>
</dbReference>
<dbReference type="GO" id="GO:0006508">
    <property type="term" value="P:proteolysis"/>
    <property type="evidence" value="ECO:0007669"/>
    <property type="project" value="UniProtKB-KW"/>
</dbReference>
<keyword evidence="13" id="KW-1185">Reference proteome</keyword>
<dbReference type="EMBL" id="BLBC01000005">
    <property type="protein sequence ID" value="GET45098.1"/>
    <property type="molecule type" value="Genomic_DNA"/>
</dbReference>
<dbReference type="Pfam" id="PF05193">
    <property type="entry name" value="Peptidase_M16_C"/>
    <property type="match status" value="2"/>
</dbReference>
<feature type="domain" description="Peptidase M16 C-terminal" evidence="11">
    <location>
        <begin position="221"/>
        <end position="400"/>
    </location>
</feature>
<evidence type="ECO:0000259" key="11">
    <source>
        <dbReference type="Pfam" id="PF05193"/>
    </source>
</evidence>
<evidence type="ECO:0000256" key="3">
    <source>
        <dbReference type="ARBA" id="ARBA00022670"/>
    </source>
</evidence>
<dbReference type="SUPFAM" id="SSF63411">
    <property type="entry name" value="LuxS/MPP-like metallohydrolase"/>
    <property type="match status" value="4"/>
</dbReference>
<evidence type="ECO:0000256" key="4">
    <source>
        <dbReference type="ARBA" id="ARBA00022723"/>
    </source>
</evidence>
<keyword evidence="9" id="KW-0732">Signal</keyword>
<feature type="domain" description="Peptidase M16 N-terminal" evidence="10">
    <location>
        <begin position="64"/>
        <end position="183"/>
    </location>
</feature>
<evidence type="ECO:0000256" key="1">
    <source>
        <dbReference type="ARBA" id="ARBA00001947"/>
    </source>
</evidence>
<comment type="caution">
    <text evidence="12">The sequence shown here is derived from an EMBL/GenBank/DDBJ whole genome shotgun (WGS) entry which is preliminary data.</text>
</comment>
<protein>
    <submittedName>
        <fullName evidence="12">Peptidase M16</fullName>
    </submittedName>
</protein>
<dbReference type="GO" id="GO:0004222">
    <property type="term" value="F:metalloendopeptidase activity"/>
    <property type="evidence" value="ECO:0007669"/>
    <property type="project" value="InterPro"/>
</dbReference>
<proteinExistence type="inferred from homology"/>
<feature type="domain" description="Peptidase M16 C-terminal" evidence="11">
    <location>
        <begin position="699"/>
        <end position="876"/>
    </location>
</feature>
<organism evidence="12 13">
    <name type="scientific">Capnocytophaga felis</name>
    <dbReference type="NCBI Taxonomy" id="2267611"/>
    <lineage>
        <taxon>Bacteria</taxon>
        <taxon>Pseudomonadati</taxon>
        <taxon>Bacteroidota</taxon>
        <taxon>Flavobacteriia</taxon>
        <taxon>Flavobacteriales</taxon>
        <taxon>Flavobacteriaceae</taxon>
        <taxon>Capnocytophaga</taxon>
    </lineage>
</organism>
<accession>A0A5M4B6F2</accession>
<keyword evidence="7" id="KW-0482">Metalloprotease</keyword>